<evidence type="ECO:0000256" key="2">
    <source>
        <dbReference type="ARBA" id="ARBA00023125"/>
    </source>
</evidence>
<comment type="caution">
    <text evidence="5">The sequence shown here is derived from an EMBL/GenBank/DDBJ whole genome shotgun (WGS) entry which is preliminary data.</text>
</comment>
<protein>
    <submittedName>
        <fullName evidence="5">HTH-type transcriptional repressor CytR</fullName>
    </submittedName>
</protein>
<dbReference type="PANTHER" id="PTHR30146:SF109">
    <property type="entry name" value="HTH-TYPE TRANSCRIPTIONAL REGULATOR GALS"/>
    <property type="match status" value="1"/>
</dbReference>
<dbReference type="InterPro" id="IPR028082">
    <property type="entry name" value="Peripla_BP_I"/>
</dbReference>
<dbReference type="Gene3D" id="3.40.50.2300">
    <property type="match status" value="2"/>
</dbReference>
<evidence type="ECO:0000313" key="5">
    <source>
        <dbReference type="EMBL" id="MPM88307.1"/>
    </source>
</evidence>
<evidence type="ECO:0000256" key="1">
    <source>
        <dbReference type="ARBA" id="ARBA00023015"/>
    </source>
</evidence>
<dbReference type="GO" id="GO:0000976">
    <property type="term" value="F:transcription cis-regulatory region binding"/>
    <property type="evidence" value="ECO:0007669"/>
    <property type="project" value="TreeGrafter"/>
</dbReference>
<dbReference type="GO" id="GO:0003700">
    <property type="term" value="F:DNA-binding transcription factor activity"/>
    <property type="evidence" value="ECO:0007669"/>
    <property type="project" value="TreeGrafter"/>
</dbReference>
<keyword evidence="3" id="KW-0804">Transcription</keyword>
<keyword evidence="2" id="KW-0238">DNA-binding</keyword>
<dbReference type="AlphaFoldDB" id="A0A645DGB2"/>
<reference evidence="5" key="1">
    <citation type="submission" date="2019-08" db="EMBL/GenBank/DDBJ databases">
        <authorList>
            <person name="Kucharzyk K."/>
            <person name="Murdoch R.W."/>
            <person name="Higgins S."/>
            <person name="Loffler F."/>
        </authorList>
    </citation>
    <scope>NUCLEOTIDE SEQUENCE</scope>
</reference>
<gene>
    <name evidence="5" type="primary">cytR_18</name>
    <name evidence="5" type="ORF">SDC9_135409</name>
</gene>
<dbReference type="Pfam" id="PF13377">
    <property type="entry name" value="Peripla_BP_3"/>
    <property type="match status" value="1"/>
</dbReference>
<dbReference type="InterPro" id="IPR046335">
    <property type="entry name" value="LacI/GalR-like_sensor"/>
</dbReference>
<name>A0A645DGB2_9ZZZZ</name>
<evidence type="ECO:0000256" key="3">
    <source>
        <dbReference type="ARBA" id="ARBA00023163"/>
    </source>
</evidence>
<dbReference type="EMBL" id="VSSQ01035945">
    <property type="protein sequence ID" value="MPM88307.1"/>
    <property type="molecule type" value="Genomic_DNA"/>
</dbReference>
<accession>A0A645DGB2</accession>
<organism evidence="5">
    <name type="scientific">bioreactor metagenome</name>
    <dbReference type="NCBI Taxonomy" id="1076179"/>
    <lineage>
        <taxon>unclassified sequences</taxon>
        <taxon>metagenomes</taxon>
        <taxon>ecological metagenomes</taxon>
    </lineage>
</organism>
<feature type="domain" description="Transcriptional regulator LacI/GalR-like sensor" evidence="4">
    <location>
        <begin position="124"/>
        <end position="286"/>
    </location>
</feature>
<evidence type="ECO:0000259" key="4">
    <source>
        <dbReference type="Pfam" id="PF13377"/>
    </source>
</evidence>
<dbReference type="SUPFAM" id="SSF53822">
    <property type="entry name" value="Periplasmic binding protein-like I"/>
    <property type="match status" value="1"/>
</dbReference>
<sequence length="293" mass="33141">MHYTPNNIARALKGKNSQHIIFIVDSTTNERFGRLMGEMDKVAYQKGSVVSLCANRNDPEFVRQVIARRFDGIVISSISIPDEYIRNFVDAGIPVTLLLSKEYPKLEGVAKIDTGLYQGARECVRYLYGQGRRHIVYMDRVSAHDHFSDMTDNRYRGFVHEMEACGLLAEGQIITGCKNEEQARGKLAEYLRTHPVDAILGRNDYTACLAIKELLRAGRRIPEDAAVIGYDNSSVCRLITPTLTSMKMQEEEIARAAVEMLYQMQTTSEVPKTRHFEAQMVVRRSTDPTAPED</sequence>
<dbReference type="CDD" id="cd06267">
    <property type="entry name" value="PBP1_LacI_sugar_binding-like"/>
    <property type="match status" value="1"/>
</dbReference>
<dbReference type="PANTHER" id="PTHR30146">
    <property type="entry name" value="LACI-RELATED TRANSCRIPTIONAL REPRESSOR"/>
    <property type="match status" value="1"/>
</dbReference>
<keyword evidence="1" id="KW-0805">Transcription regulation</keyword>
<proteinExistence type="predicted"/>